<proteinExistence type="predicted"/>
<reference evidence="1 2" key="1">
    <citation type="submission" date="2019-12" db="EMBL/GenBank/DDBJ databases">
        <title>A genome sequence resource for the geographically widespread anthracnose pathogen Colletotrichum asianum.</title>
        <authorList>
            <person name="Meng Y."/>
        </authorList>
    </citation>
    <scope>NUCLEOTIDE SEQUENCE [LARGE SCALE GENOMIC DNA]</scope>
    <source>
        <strain evidence="1 2">ICMP 18580</strain>
    </source>
</reference>
<gene>
    <name evidence="1" type="ORF">GQ607_010279</name>
</gene>
<name>A0A8H3WAY4_9PEZI</name>
<dbReference type="AlphaFoldDB" id="A0A8H3WAY4"/>
<dbReference type="EMBL" id="WOWK01000061">
    <property type="protein sequence ID" value="KAF0322401.1"/>
    <property type="molecule type" value="Genomic_DNA"/>
</dbReference>
<dbReference type="Proteomes" id="UP000434172">
    <property type="component" value="Unassembled WGS sequence"/>
</dbReference>
<comment type="caution">
    <text evidence="1">The sequence shown here is derived from an EMBL/GenBank/DDBJ whole genome shotgun (WGS) entry which is preliminary data.</text>
</comment>
<evidence type="ECO:0000313" key="2">
    <source>
        <dbReference type="Proteomes" id="UP000434172"/>
    </source>
</evidence>
<organism evidence="1 2">
    <name type="scientific">Colletotrichum asianum</name>
    <dbReference type="NCBI Taxonomy" id="702518"/>
    <lineage>
        <taxon>Eukaryota</taxon>
        <taxon>Fungi</taxon>
        <taxon>Dikarya</taxon>
        <taxon>Ascomycota</taxon>
        <taxon>Pezizomycotina</taxon>
        <taxon>Sordariomycetes</taxon>
        <taxon>Hypocreomycetidae</taxon>
        <taxon>Glomerellales</taxon>
        <taxon>Glomerellaceae</taxon>
        <taxon>Colletotrichum</taxon>
        <taxon>Colletotrichum gloeosporioides species complex</taxon>
    </lineage>
</organism>
<dbReference type="OrthoDB" id="5982228at2759"/>
<keyword evidence="2" id="KW-1185">Reference proteome</keyword>
<sequence length="37" mass="4125">MIGTGIFSSPFYVLINSPNKTTAIGLWICGYIYTILR</sequence>
<evidence type="ECO:0000313" key="1">
    <source>
        <dbReference type="EMBL" id="KAF0322401.1"/>
    </source>
</evidence>
<protein>
    <submittedName>
        <fullName evidence="1">Uncharacterized protein</fullName>
    </submittedName>
</protein>
<accession>A0A8H3WAY4</accession>